<organism evidence="1 2">
    <name type="scientific">Dictyobacter vulcani</name>
    <dbReference type="NCBI Taxonomy" id="2607529"/>
    <lineage>
        <taxon>Bacteria</taxon>
        <taxon>Bacillati</taxon>
        <taxon>Chloroflexota</taxon>
        <taxon>Ktedonobacteria</taxon>
        <taxon>Ktedonobacterales</taxon>
        <taxon>Dictyobacteraceae</taxon>
        <taxon>Dictyobacter</taxon>
    </lineage>
</organism>
<protein>
    <submittedName>
        <fullName evidence="1">Uncharacterized protein</fullName>
    </submittedName>
</protein>
<evidence type="ECO:0000313" key="2">
    <source>
        <dbReference type="Proteomes" id="UP000326912"/>
    </source>
</evidence>
<dbReference type="EMBL" id="BKZW01000003">
    <property type="protein sequence ID" value="GER90855.1"/>
    <property type="molecule type" value="Genomic_DNA"/>
</dbReference>
<keyword evidence="2" id="KW-1185">Reference proteome</keyword>
<gene>
    <name evidence="1" type="ORF">KDW_50170</name>
</gene>
<proteinExistence type="predicted"/>
<reference evidence="1 2" key="1">
    <citation type="submission" date="2019-10" db="EMBL/GenBank/DDBJ databases">
        <title>Dictyobacter vulcani sp. nov., within the class Ktedonobacteria, isolated from soil of volcanic Mt. Zao.</title>
        <authorList>
            <person name="Zheng Y."/>
            <person name="Wang C.M."/>
            <person name="Sakai Y."/>
            <person name="Abe K."/>
            <person name="Yokota A."/>
            <person name="Yabe S."/>
        </authorList>
    </citation>
    <scope>NUCLEOTIDE SEQUENCE [LARGE SCALE GENOMIC DNA]</scope>
    <source>
        <strain evidence="1 2">W12</strain>
    </source>
</reference>
<dbReference type="AlphaFoldDB" id="A0A5J4KSI5"/>
<sequence length="52" mass="5929">MPGKIDPKGEGMGSITSLYDNEKTFTKNPENLRYYDAGDCIGCNYYFRLVNQ</sequence>
<comment type="caution">
    <text evidence="1">The sequence shown here is derived from an EMBL/GenBank/DDBJ whole genome shotgun (WGS) entry which is preliminary data.</text>
</comment>
<name>A0A5J4KSI5_9CHLR</name>
<accession>A0A5J4KSI5</accession>
<dbReference type="Proteomes" id="UP000326912">
    <property type="component" value="Unassembled WGS sequence"/>
</dbReference>
<evidence type="ECO:0000313" key="1">
    <source>
        <dbReference type="EMBL" id="GER90855.1"/>
    </source>
</evidence>